<name>A0A316V4E6_9BASI</name>
<evidence type="ECO:0000313" key="1">
    <source>
        <dbReference type="EMBL" id="PWN32124.1"/>
    </source>
</evidence>
<sequence>MQRSLFTASTASTQTGQPKSFLRAATIVPSITTLMVAHHYFSSSSVLHAESSSDSSSKFRQADSAALRRPASQLFFMSIKGEHRDEWQNWIGYFRQAGYDCIDSNIALSEGTEENDESLSDEIGSQIRLMSLQRAPLLFAYSGQGARAALHHIQSSKPKISGLVLVNPKDTDQATVESAEKLDVKKLRILILSDQEDEQAFRKTERWMDSEGLS</sequence>
<dbReference type="InParanoid" id="A0A316V4E6"/>
<organism evidence="1 2">
    <name type="scientific">Meira miltonrushii</name>
    <dbReference type="NCBI Taxonomy" id="1280837"/>
    <lineage>
        <taxon>Eukaryota</taxon>
        <taxon>Fungi</taxon>
        <taxon>Dikarya</taxon>
        <taxon>Basidiomycota</taxon>
        <taxon>Ustilaginomycotina</taxon>
        <taxon>Exobasidiomycetes</taxon>
        <taxon>Exobasidiales</taxon>
        <taxon>Brachybasidiaceae</taxon>
        <taxon>Meira</taxon>
    </lineage>
</organism>
<dbReference type="GeneID" id="37022951"/>
<gene>
    <name evidence="1" type="ORF">FA14DRAFT_182037</name>
</gene>
<proteinExistence type="predicted"/>
<dbReference type="AlphaFoldDB" id="A0A316V4E6"/>
<dbReference type="OrthoDB" id="3358788at2759"/>
<accession>A0A316V4E6</accession>
<protein>
    <submittedName>
        <fullName evidence="1">Uncharacterized protein</fullName>
    </submittedName>
</protein>
<dbReference type="RefSeq" id="XP_025352426.1">
    <property type="nucleotide sequence ID" value="XM_025501170.1"/>
</dbReference>
<evidence type="ECO:0000313" key="2">
    <source>
        <dbReference type="Proteomes" id="UP000245771"/>
    </source>
</evidence>
<dbReference type="Proteomes" id="UP000245771">
    <property type="component" value="Unassembled WGS sequence"/>
</dbReference>
<keyword evidence="2" id="KW-1185">Reference proteome</keyword>
<reference evidence="1 2" key="1">
    <citation type="journal article" date="2018" name="Mol. Biol. Evol.">
        <title>Broad Genomic Sampling Reveals a Smut Pathogenic Ancestry of the Fungal Clade Ustilaginomycotina.</title>
        <authorList>
            <person name="Kijpornyongpan T."/>
            <person name="Mondo S.J."/>
            <person name="Barry K."/>
            <person name="Sandor L."/>
            <person name="Lee J."/>
            <person name="Lipzen A."/>
            <person name="Pangilinan J."/>
            <person name="LaButti K."/>
            <person name="Hainaut M."/>
            <person name="Henrissat B."/>
            <person name="Grigoriev I.V."/>
            <person name="Spatafora J.W."/>
            <person name="Aime M.C."/>
        </authorList>
    </citation>
    <scope>NUCLEOTIDE SEQUENCE [LARGE SCALE GENOMIC DNA]</scope>
    <source>
        <strain evidence="1 2">MCA 3882</strain>
    </source>
</reference>
<dbReference type="EMBL" id="KZ819606">
    <property type="protein sequence ID" value="PWN32124.1"/>
    <property type="molecule type" value="Genomic_DNA"/>
</dbReference>